<feature type="compositionally biased region" description="Polar residues" evidence="1">
    <location>
        <begin position="55"/>
        <end position="67"/>
    </location>
</feature>
<protein>
    <submittedName>
        <fullName evidence="2">Uncharacterized protein</fullName>
    </submittedName>
</protein>
<sequence>MRQWPATMMPPLVRPSSLGGGIEAALSRVYARMCKSVRMRHGVHDERGLRVGPTLRSTMDTGQASGS</sequence>
<keyword evidence="3" id="KW-1185">Reference proteome</keyword>
<organism evidence="2 3">
    <name type="scientific">Pelobates cultripes</name>
    <name type="common">Western spadefoot toad</name>
    <dbReference type="NCBI Taxonomy" id="61616"/>
    <lineage>
        <taxon>Eukaryota</taxon>
        <taxon>Metazoa</taxon>
        <taxon>Chordata</taxon>
        <taxon>Craniata</taxon>
        <taxon>Vertebrata</taxon>
        <taxon>Euteleostomi</taxon>
        <taxon>Amphibia</taxon>
        <taxon>Batrachia</taxon>
        <taxon>Anura</taxon>
        <taxon>Pelobatoidea</taxon>
        <taxon>Pelobatidae</taxon>
        <taxon>Pelobates</taxon>
    </lineage>
</organism>
<dbReference type="Proteomes" id="UP001295444">
    <property type="component" value="Chromosome 06"/>
</dbReference>
<feature type="region of interest" description="Disordered" evidence="1">
    <location>
        <begin position="44"/>
        <end position="67"/>
    </location>
</feature>
<reference evidence="2" key="1">
    <citation type="submission" date="2022-03" db="EMBL/GenBank/DDBJ databases">
        <authorList>
            <person name="Alioto T."/>
            <person name="Alioto T."/>
            <person name="Gomez Garrido J."/>
        </authorList>
    </citation>
    <scope>NUCLEOTIDE SEQUENCE</scope>
</reference>
<accession>A0AAD1SG82</accession>
<name>A0AAD1SG82_PELCU</name>
<evidence type="ECO:0000256" key="1">
    <source>
        <dbReference type="SAM" id="MobiDB-lite"/>
    </source>
</evidence>
<dbReference type="AlphaFoldDB" id="A0AAD1SG82"/>
<dbReference type="EMBL" id="OW240917">
    <property type="protein sequence ID" value="CAH2300992.1"/>
    <property type="molecule type" value="Genomic_DNA"/>
</dbReference>
<evidence type="ECO:0000313" key="3">
    <source>
        <dbReference type="Proteomes" id="UP001295444"/>
    </source>
</evidence>
<proteinExistence type="predicted"/>
<feature type="non-terminal residue" evidence="2">
    <location>
        <position position="67"/>
    </location>
</feature>
<evidence type="ECO:0000313" key="2">
    <source>
        <dbReference type="EMBL" id="CAH2300992.1"/>
    </source>
</evidence>
<gene>
    <name evidence="2" type="ORF">PECUL_23A024404</name>
</gene>